<dbReference type="GO" id="GO:0003937">
    <property type="term" value="F:IMP cyclohydrolase activity"/>
    <property type="evidence" value="ECO:0007669"/>
    <property type="project" value="InterPro"/>
</dbReference>
<dbReference type="InterPro" id="IPR016193">
    <property type="entry name" value="Cytidine_deaminase-like"/>
</dbReference>
<dbReference type="SMART" id="SM00798">
    <property type="entry name" value="AICARFT_IMPCHas"/>
    <property type="match status" value="1"/>
</dbReference>
<dbReference type="GO" id="GO:0006189">
    <property type="term" value="P:'de novo' IMP biosynthetic process"/>
    <property type="evidence" value="ECO:0007669"/>
    <property type="project" value="TreeGrafter"/>
</dbReference>
<dbReference type="InterPro" id="IPR002695">
    <property type="entry name" value="PurH-like"/>
</dbReference>
<name>A0A4R4ZAW8_9ACTN</name>
<organism evidence="1 2">
    <name type="scientific">Kribbella antibiotica</name>
    <dbReference type="NCBI Taxonomy" id="190195"/>
    <lineage>
        <taxon>Bacteria</taxon>
        <taxon>Bacillati</taxon>
        <taxon>Actinomycetota</taxon>
        <taxon>Actinomycetes</taxon>
        <taxon>Propionibacteriales</taxon>
        <taxon>Kribbellaceae</taxon>
        <taxon>Kribbella</taxon>
    </lineage>
</organism>
<accession>A0A4R4ZAW8</accession>
<dbReference type="PANTHER" id="PTHR11692">
    <property type="entry name" value="BIFUNCTIONAL PURINE BIOSYNTHESIS PROTEIN PURH"/>
    <property type="match status" value="1"/>
</dbReference>
<evidence type="ECO:0000313" key="2">
    <source>
        <dbReference type="Proteomes" id="UP000295124"/>
    </source>
</evidence>
<protein>
    <submittedName>
        <fullName evidence="1">5-aminoimidazole-4-carboxamide ribonucleotide transformylase</fullName>
    </submittedName>
</protein>
<reference evidence="1 2" key="1">
    <citation type="submission" date="2019-03" db="EMBL/GenBank/DDBJ databases">
        <title>Draft genome sequences of novel Actinobacteria.</title>
        <authorList>
            <person name="Sahin N."/>
            <person name="Ay H."/>
            <person name="Saygin H."/>
        </authorList>
    </citation>
    <scope>NUCLEOTIDE SEQUENCE [LARGE SCALE GENOMIC DNA]</scope>
    <source>
        <strain evidence="1 2">JCM 13523</strain>
    </source>
</reference>
<dbReference type="GO" id="GO:0004643">
    <property type="term" value="F:phosphoribosylaminoimidazolecarboxamide formyltransferase activity"/>
    <property type="evidence" value="ECO:0007669"/>
    <property type="project" value="InterPro"/>
</dbReference>
<comment type="caution">
    <text evidence="1">The sequence shown here is derived from an EMBL/GenBank/DDBJ whole genome shotgun (WGS) entry which is preliminary data.</text>
</comment>
<dbReference type="Gene3D" id="3.40.140.20">
    <property type="match status" value="2"/>
</dbReference>
<evidence type="ECO:0000313" key="1">
    <source>
        <dbReference type="EMBL" id="TDD54494.1"/>
    </source>
</evidence>
<dbReference type="AlphaFoldDB" id="A0A4R4ZAW8"/>
<sequence length="299" mass="31382">MNPHQPATLAVTGARAPFTVVAGSPSYINILDALTGWQLVREAFSVFGVPAAASYKHVSPAGAALGTSVADAYRRARDADPKSSYGDFVAVSHPVDLELASVLRRVVSDGIIAPGFEPGVVDILAAKKRGTYLVLEADPSFEPPQEEVRELYGLRLSQHRDDFPLTRDLLSPEVPSAAARDLLLGLIVVRYTQSNTVALLKDGMAIGIGAGQQSRVDCTRSAGLKAAAWQARQSASPLTGVAMVSDGALPFADNVSEAAAFGVTHIAEPAGSIRSPEVAAACARSGITWSPTGVRLFRH</sequence>
<dbReference type="InterPro" id="IPR024051">
    <property type="entry name" value="AICAR_Tfase_dup_dom_sf"/>
</dbReference>
<dbReference type="SUPFAM" id="SSF53927">
    <property type="entry name" value="Cytidine deaminase-like"/>
    <property type="match status" value="1"/>
</dbReference>
<gene>
    <name evidence="1" type="ORF">E1263_27005</name>
</gene>
<dbReference type="OrthoDB" id="9802065at2"/>
<dbReference type="GO" id="GO:0005829">
    <property type="term" value="C:cytosol"/>
    <property type="evidence" value="ECO:0007669"/>
    <property type="project" value="TreeGrafter"/>
</dbReference>
<dbReference type="Pfam" id="PF01808">
    <property type="entry name" value="AICARFT_IMPCHas"/>
    <property type="match status" value="1"/>
</dbReference>
<proteinExistence type="predicted"/>
<dbReference type="Proteomes" id="UP000295124">
    <property type="component" value="Unassembled WGS sequence"/>
</dbReference>
<dbReference type="PANTHER" id="PTHR11692:SF0">
    <property type="entry name" value="BIFUNCTIONAL PURINE BIOSYNTHESIS PROTEIN ATIC"/>
    <property type="match status" value="1"/>
</dbReference>
<keyword evidence="2" id="KW-1185">Reference proteome</keyword>
<dbReference type="EMBL" id="SMKX01000093">
    <property type="protein sequence ID" value="TDD54494.1"/>
    <property type="molecule type" value="Genomic_DNA"/>
</dbReference>